<dbReference type="SUPFAM" id="SSF51182">
    <property type="entry name" value="RmlC-like cupins"/>
    <property type="match status" value="1"/>
</dbReference>
<keyword evidence="5" id="KW-1185">Reference proteome</keyword>
<dbReference type="EMBL" id="AZHW01001044">
    <property type="protein sequence ID" value="ETW94581.1"/>
    <property type="molecule type" value="Genomic_DNA"/>
</dbReference>
<comment type="similarity">
    <text evidence="1 2">Belongs to the pirin family.</text>
</comment>
<dbReference type="InterPro" id="IPR003829">
    <property type="entry name" value="Pirin_N_dom"/>
</dbReference>
<dbReference type="InterPro" id="IPR012093">
    <property type="entry name" value="Pirin"/>
</dbReference>
<comment type="caution">
    <text evidence="4">The sequence shown here is derived from an EMBL/GenBank/DDBJ whole genome shotgun (WGS) entry which is preliminary data.</text>
</comment>
<dbReference type="InterPro" id="IPR014710">
    <property type="entry name" value="RmlC-like_jellyroll"/>
</dbReference>
<organism evidence="4 5">
    <name type="scientific">Entotheonella factor</name>
    <dbReference type="NCBI Taxonomy" id="1429438"/>
    <lineage>
        <taxon>Bacteria</taxon>
        <taxon>Pseudomonadati</taxon>
        <taxon>Nitrospinota/Tectimicrobiota group</taxon>
        <taxon>Candidatus Tectimicrobiota</taxon>
        <taxon>Candidatus Entotheonellia</taxon>
        <taxon>Candidatus Entotheonellales</taxon>
        <taxon>Candidatus Entotheonellaceae</taxon>
        <taxon>Candidatus Entotheonella</taxon>
    </lineage>
</organism>
<proteinExistence type="inferred from homology"/>
<gene>
    <name evidence="4" type="ORF">ETSY1_34215</name>
</gene>
<protein>
    <submittedName>
        <fullName evidence="4">Pilus protein</fullName>
    </submittedName>
</protein>
<dbReference type="InterPro" id="IPR011051">
    <property type="entry name" value="RmlC_Cupin_sf"/>
</dbReference>
<dbReference type="HOGENOM" id="CLU_1213997_0_0_7"/>
<dbReference type="PATRIC" id="fig|1429438.4.peg.6458"/>
<evidence type="ECO:0000313" key="5">
    <source>
        <dbReference type="Proteomes" id="UP000019141"/>
    </source>
</evidence>
<feature type="domain" description="Pirin N-terminal" evidence="3">
    <location>
        <begin position="55"/>
        <end position="125"/>
    </location>
</feature>
<evidence type="ECO:0000256" key="1">
    <source>
        <dbReference type="ARBA" id="ARBA00008416"/>
    </source>
</evidence>
<reference evidence="4 5" key="1">
    <citation type="journal article" date="2014" name="Nature">
        <title>An environmental bacterial taxon with a large and distinct metabolic repertoire.</title>
        <authorList>
            <person name="Wilson M.C."/>
            <person name="Mori T."/>
            <person name="Ruckert C."/>
            <person name="Uria A.R."/>
            <person name="Helf M.J."/>
            <person name="Takada K."/>
            <person name="Gernert C."/>
            <person name="Steffens U.A."/>
            <person name="Heycke N."/>
            <person name="Schmitt S."/>
            <person name="Rinke C."/>
            <person name="Helfrich E.J."/>
            <person name="Brachmann A.O."/>
            <person name="Gurgui C."/>
            <person name="Wakimoto T."/>
            <person name="Kracht M."/>
            <person name="Crusemann M."/>
            <person name="Hentschel U."/>
            <person name="Abe I."/>
            <person name="Matsunaga S."/>
            <person name="Kalinowski J."/>
            <person name="Takeyama H."/>
            <person name="Piel J."/>
        </authorList>
    </citation>
    <scope>NUCLEOTIDE SEQUENCE [LARGE SCALE GENOMIC DNA]</scope>
    <source>
        <strain evidence="5">TSY1</strain>
    </source>
</reference>
<dbReference type="PANTHER" id="PTHR43212">
    <property type="entry name" value="QUERCETIN 2,3-DIOXYGENASE"/>
    <property type="match status" value="1"/>
</dbReference>
<evidence type="ECO:0000259" key="3">
    <source>
        <dbReference type="Pfam" id="PF02678"/>
    </source>
</evidence>
<dbReference type="Pfam" id="PF02678">
    <property type="entry name" value="Pirin"/>
    <property type="match status" value="1"/>
</dbReference>
<evidence type="ECO:0000256" key="2">
    <source>
        <dbReference type="RuleBase" id="RU003457"/>
    </source>
</evidence>
<name>W4LB79_ENTF1</name>
<dbReference type="Proteomes" id="UP000019141">
    <property type="component" value="Unassembled WGS sequence"/>
</dbReference>
<dbReference type="Gene3D" id="2.60.120.10">
    <property type="entry name" value="Jelly Rolls"/>
    <property type="match status" value="1"/>
</dbReference>
<accession>W4LB79</accession>
<evidence type="ECO:0000313" key="4">
    <source>
        <dbReference type="EMBL" id="ETW94581.1"/>
    </source>
</evidence>
<dbReference type="PANTHER" id="PTHR43212:SF3">
    <property type="entry name" value="QUERCETIN 2,3-DIOXYGENASE"/>
    <property type="match status" value="1"/>
</dbReference>
<sequence>MTIEILRRDSLPQGGFAGLKEHQLVVDPRVFGESANAQTWAGIGHLVYLADARYLPKGETGLHGHQEIDVISVMVEGQVSHEGSLEHGRGLQAFDVQVQRAGGEGFSHNEINPDDHENRMIQLWVLPETAGQPAGYKVYEPQSGGPTHVYGGDDSHTETFASQTVIDVVMLDPGQRLMIDRPCLAYVSRGRGVANSATVSDGDLIRDDQLTFEADAEAQLIVMSTLA</sequence>
<dbReference type="AlphaFoldDB" id="W4LB79"/>